<dbReference type="Pfam" id="PF02770">
    <property type="entry name" value="Acyl-CoA_dh_M"/>
    <property type="match status" value="1"/>
</dbReference>
<sequence length="385" mass="43729">MYFTEEHDSFRKSFRDFLQKEVVPHIEKWEETGTIDRFIWEKFGEMGYFGLHQPEEYGGLDLDLFYTVIFLEELQRINSGGFAAAMWAHAYLAMTHLKKEGDDRIKREYLAPSIEGKKIGCLCITEPFGGSDVAGMRTTAVKDGDNYVINGSKTFITNGVYSDYLIVAAKTNPEDKHKGMSIFLVDRDTKGVSSTKLNKLGWRASDTGEIAFDNVVIPKENLMGEEGMGFPYIMQHFALERLIMGVNAHARAEYAVEYAIQYMDEREAFGRKINKFQALRHSVAEMASKVDMCKEYNYSITKRLNDGIYVVKEASMSKLLSTKIADEVIYDALQLLGGYGYMEDYPLARMFRDSRLGPIGGGTSEILKEIIAKMVIDKKEYKPAT</sequence>
<keyword evidence="3 5" id="KW-0285">Flavoprotein</keyword>
<dbReference type="RefSeq" id="WP_348713122.1">
    <property type="nucleotide sequence ID" value="NZ_CAXIXW010000013.1"/>
</dbReference>
<evidence type="ECO:0000313" key="10">
    <source>
        <dbReference type="Proteomes" id="UP001497416"/>
    </source>
</evidence>
<dbReference type="InterPro" id="IPR037069">
    <property type="entry name" value="AcylCoA_DH/ox_N_sf"/>
</dbReference>
<dbReference type="Pfam" id="PF00441">
    <property type="entry name" value="Acyl-CoA_dh_1"/>
    <property type="match status" value="1"/>
</dbReference>
<comment type="similarity">
    <text evidence="2 5">Belongs to the acyl-CoA dehydrogenase family.</text>
</comment>
<dbReference type="InterPro" id="IPR009100">
    <property type="entry name" value="AcylCoA_DH/oxidase_NM_dom_sf"/>
</dbReference>
<evidence type="ECO:0000256" key="1">
    <source>
        <dbReference type="ARBA" id="ARBA00001974"/>
    </source>
</evidence>
<evidence type="ECO:0000259" key="7">
    <source>
        <dbReference type="Pfam" id="PF02770"/>
    </source>
</evidence>
<dbReference type="PANTHER" id="PTHR43884">
    <property type="entry name" value="ACYL-COA DEHYDROGENASE"/>
    <property type="match status" value="1"/>
</dbReference>
<organism evidence="9 10">
    <name type="scientific">Tenacibaculum platacis</name>
    <dbReference type="NCBI Taxonomy" id="3137852"/>
    <lineage>
        <taxon>Bacteria</taxon>
        <taxon>Pseudomonadati</taxon>
        <taxon>Bacteroidota</taxon>
        <taxon>Flavobacteriia</taxon>
        <taxon>Flavobacteriales</taxon>
        <taxon>Flavobacteriaceae</taxon>
        <taxon>Tenacibaculum</taxon>
    </lineage>
</organism>
<evidence type="ECO:0000256" key="3">
    <source>
        <dbReference type="ARBA" id="ARBA00022630"/>
    </source>
</evidence>
<dbReference type="GO" id="GO:0070991">
    <property type="term" value="F:medium-chain fatty acyl-CoA dehydrogenase activity"/>
    <property type="evidence" value="ECO:0007669"/>
    <property type="project" value="UniProtKB-EC"/>
</dbReference>
<feature type="domain" description="Acyl-CoA oxidase/dehydrogenase middle" evidence="7">
    <location>
        <begin position="121"/>
        <end position="215"/>
    </location>
</feature>
<comment type="cofactor">
    <cofactor evidence="1 5">
        <name>FAD</name>
        <dbReference type="ChEBI" id="CHEBI:57692"/>
    </cofactor>
</comment>
<keyword evidence="5 9" id="KW-0560">Oxidoreductase</keyword>
<dbReference type="InterPro" id="IPR046373">
    <property type="entry name" value="Acyl-CoA_Oxase/DH_mid-dom_sf"/>
</dbReference>
<keyword evidence="10" id="KW-1185">Reference proteome</keyword>
<dbReference type="InterPro" id="IPR009075">
    <property type="entry name" value="AcylCo_DH/oxidase_C"/>
</dbReference>
<dbReference type="Gene3D" id="2.40.110.10">
    <property type="entry name" value="Butyryl-CoA Dehydrogenase, subunit A, domain 2"/>
    <property type="match status" value="1"/>
</dbReference>
<dbReference type="Gene3D" id="1.10.540.10">
    <property type="entry name" value="Acyl-CoA dehydrogenase/oxidase, N-terminal domain"/>
    <property type="match status" value="1"/>
</dbReference>
<evidence type="ECO:0000313" key="9">
    <source>
        <dbReference type="EMBL" id="CAL2091344.1"/>
    </source>
</evidence>
<dbReference type="InterPro" id="IPR013786">
    <property type="entry name" value="AcylCoA_DH/ox_N"/>
</dbReference>
<dbReference type="PANTHER" id="PTHR43884:SF12">
    <property type="entry name" value="ISOVALERYL-COA DEHYDROGENASE, MITOCHONDRIAL-RELATED"/>
    <property type="match status" value="1"/>
</dbReference>
<accession>A0ABM9P4W2</accession>
<evidence type="ECO:0000256" key="5">
    <source>
        <dbReference type="RuleBase" id="RU362125"/>
    </source>
</evidence>
<dbReference type="SUPFAM" id="SSF47203">
    <property type="entry name" value="Acyl-CoA dehydrogenase C-terminal domain-like"/>
    <property type="match status" value="1"/>
</dbReference>
<dbReference type="EC" id="1.3.8.7" evidence="9"/>
<evidence type="ECO:0000256" key="2">
    <source>
        <dbReference type="ARBA" id="ARBA00009347"/>
    </source>
</evidence>
<keyword evidence="4 5" id="KW-0274">FAD</keyword>
<evidence type="ECO:0000259" key="6">
    <source>
        <dbReference type="Pfam" id="PF00441"/>
    </source>
</evidence>
<proteinExistence type="inferred from homology"/>
<dbReference type="SUPFAM" id="SSF56645">
    <property type="entry name" value="Acyl-CoA dehydrogenase NM domain-like"/>
    <property type="match status" value="1"/>
</dbReference>
<dbReference type="PROSITE" id="PS00072">
    <property type="entry name" value="ACYL_COA_DH_1"/>
    <property type="match status" value="1"/>
</dbReference>
<dbReference type="PROSITE" id="PS00073">
    <property type="entry name" value="ACYL_COA_DH_2"/>
    <property type="match status" value="1"/>
</dbReference>
<comment type="caution">
    <text evidence="9">The sequence shown here is derived from an EMBL/GenBank/DDBJ whole genome shotgun (WGS) entry which is preliminary data.</text>
</comment>
<dbReference type="Proteomes" id="UP001497416">
    <property type="component" value="Unassembled WGS sequence"/>
</dbReference>
<protein>
    <submittedName>
        <fullName evidence="9">Acyl-CoA dehydrogenase</fullName>
        <ecNumber evidence="9">1.3.8.7</ecNumber>
    </submittedName>
</protein>
<dbReference type="InterPro" id="IPR036250">
    <property type="entry name" value="AcylCo_DH-like_C"/>
</dbReference>
<feature type="domain" description="Acyl-CoA dehydrogenase/oxidase N-terminal" evidence="8">
    <location>
        <begin position="4"/>
        <end position="116"/>
    </location>
</feature>
<dbReference type="InterPro" id="IPR006091">
    <property type="entry name" value="Acyl-CoA_Oxase/DH_mid-dom"/>
</dbReference>
<dbReference type="EMBL" id="CAXIXY010000006">
    <property type="protein sequence ID" value="CAL2091344.1"/>
    <property type="molecule type" value="Genomic_DNA"/>
</dbReference>
<dbReference type="InterPro" id="IPR006089">
    <property type="entry name" value="Acyl-CoA_DH_CS"/>
</dbReference>
<dbReference type="Gene3D" id="1.20.140.10">
    <property type="entry name" value="Butyryl-CoA Dehydrogenase, subunit A, domain 3"/>
    <property type="match status" value="1"/>
</dbReference>
<feature type="domain" description="Acyl-CoA dehydrogenase/oxidase C-terminal" evidence="6">
    <location>
        <begin position="227"/>
        <end position="375"/>
    </location>
</feature>
<evidence type="ECO:0000256" key="4">
    <source>
        <dbReference type="ARBA" id="ARBA00022827"/>
    </source>
</evidence>
<evidence type="ECO:0000259" key="8">
    <source>
        <dbReference type="Pfam" id="PF02771"/>
    </source>
</evidence>
<name>A0ABM9P4W2_9FLAO</name>
<gene>
    <name evidence="9" type="ORF">T190607A01A_40193</name>
</gene>
<reference evidence="9 10" key="1">
    <citation type="submission" date="2024-05" db="EMBL/GenBank/DDBJ databases">
        <authorList>
            <person name="Duchaud E."/>
        </authorList>
    </citation>
    <scope>NUCLEOTIDE SEQUENCE [LARGE SCALE GENOMIC DNA]</scope>
    <source>
        <strain evidence="9">Ena-SAMPLE-TAB-13-05-2024-13:56:06:370-140302</strain>
    </source>
</reference>
<dbReference type="Pfam" id="PF02771">
    <property type="entry name" value="Acyl-CoA_dh_N"/>
    <property type="match status" value="1"/>
</dbReference>